<protein>
    <submittedName>
        <fullName evidence="1">Uncharacterized protein</fullName>
    </submittedName>
</protein>
<accession>A0A0F9T5T1</accession>
<reference evidence="1" key="1">
    <citation type="journal article" date="2015" name="Nature">
        <title>Complex archaea that bridge the gap between prokaryotes and eukaryotes.</title>
        <authorList>
            <person name="Spang A."/>
            <person name="Saw J.H."/>
            <person name="Jorgensen S.L."/>
            <person name="Zaremba-Niedzwiedzka K."/>
            <person name="Martijn J."/>
            <person name="Lind A.E."/>
            <person name="van Eijk R."/>
            <person name="Schleper C."/>
            <person name="Guy L."/>
            <person name="Ettema T.J."/>
        </authorList>
    </citation>
    <scope>NUCLEOTIDE SEQUENCE</scope>
</reference>
<comment type="caution">
    <text evidence="1">The sequence shown here is derived from an EMBL/GenBank/DDBJ whole genome shotgun (WGS) entry which is preliminary data.</text>
</comment>
<organism evidence="1">
    <name type="scientific">marine sediment metagenome</name>
    <dbReference type="NCBI Taxonomy" id="412755"/>
    <lineage>
        <taxon>unclassified sequences</taxon>
        <taxon>metagenomes</taxon>
        <taxon>ecological metagenomes</taxon>
    </lineage>
</organism>
<dbReference type="AlphaFoldDB" id="A0A0F9T5T1"/>
<name>A0A0F9T5T1_9ZZZZ</name>
<dbReference type="EMBL" id="LAZR01001459">
    <property type="protein sequence ID" value="KKN44261.1"/>
    <property type="molecule type" value="Genomic_DNA"/>
</dbReference>
<gene>
    <name evidence="1" type="ORF">LCGC14_0694660</name>
</gene>
<evidence type="ECO:0000313" key="1">
    <source>
        <dbReference type="EMBL" id="KKN44261.1"/>
    </source>
</evidence>
<proteinExistence type="predicted"/>
<sequence length="72" mass="8506">MKIQKNQLTIPLTKIGNKEAEYSKWLLEQGIEYKCVKTFRQAPDWPDGWECIGPALEFNNIEDAMAFKLRWM</sequence>